<dbReference type="RefSeq" id="XP_060447866.1">
    <property type="nucleotide sequence ID" value="XM_060582534.1"/>
</dbReference>
<organism evidence="1 2">
    <name type="scientific">Colletotrichum phormii</name>
    <dbReference type="NCBI Taxonomy" id="359342"/>
    <lineage>
        <taxon>Eukaryota</taxon>
        <taxon>Fungi</taxon>
        <taxon>Dikarya</taxon>
        <taxon>Ascomycota</taxon>
        <taxon>Pezizomycotina</taxon>
        <taxon>Sordariomycetes</taxon>
        <taxon>Hypocreomycetidae</taxon>
        <taxon>Glomerellales</taxon>
        <taxon>Glomerellaceae</taxon>
        <taxon>Colletotrichum</taxon>
        <taxon>Colletotrichum acutatum species complex</taxon>
    </lineage>
</organism>
<accession>A0AAI9ZW12</accession>
<protein>
    <submittedName>
        <fullName evidence="1">Uncharacterized protein</fullName>
    </submittedName>
</protein>
<keyword evidence="2" id="KW-1185">Reference proteome</keyword>
<evidence type="ECO:0000313" key="2">
    <source>
        <dbReference type="Proteomes" id="UP001243989"/>
    </source>
</evidence>
<proteinExistence type="predicted"/>
<reference evidence="1" key="1">
    <citation type="submission" date="2021-06" db="EMBL/GenBank/DDBJ databases">
        <title>Comparative genomics, transcriptomics and evolutionary studies reveal genomic signatures of adaptation to plant cell wall in hemibiotrophic fungi.</title>
        <authorList>
            <consortium name="DOE Joint Genome Institute"/>
            <person name="Baroncelli R."/>
            <person name="Diaz J.F."/>
            <person name="Benocci T."/>
            <person name="Peng M."/>
            <person name="Battaglia E."/>
            <person name="Haridas S."/>
            <person name="Andreopoulos W."/>
            <person name="Labutti K."/>
            <person name="Pangilinan J."/>
            <person name="Floch G.L."/>
            <person name="Makela M.R."/>
            <person name="Henrissat B."/>
            <person name="Grigoriev I.V."/>
            <person name="Crouch J.A."/>
            <person name="De Vries R.P."/>
            <person name="Sukno S.A."/>
            <person name="Thon M.R."/>
        </authorList>
    </citation>
    <scope>NUCLEOTIDE SEQUENCE</scope>
    <source>
        <strain evidence="1">CBS 102054</strain>
    </source>
</reference>
<comment type="caution">
    <text evidence="1">The sequence shown here is derived from an EMBL/GenBank/DDBJ whole genome shotgun (WGS) entry which is preliminary data.</text>
</comment>
<dbReference type="EMBL" id="JAHMHQ010000006">
    <property type="protein sequence ID" value="KAK1639259.1"/>
    <property type="molecule type" value="Genomic_DNA"/>
</dbReference>
<name>A0AAI9ZW12_9PEZI</name>
<dbReference type="Proteomes" id="UP001243989">
    <property type="component" value="Unassembled WGS sequence"/>
</dbReference>
<evidence type="ECO:0000313" key="1">
    <source>
        <dbReference type="EMBL" id="KAK1639259.1"/>
    </source>
</evidence>
<sequence length="263" mass="29392">MASCESFCWTSMVNATWRIQRGRILILKDQLLAELSLLCALGRPYDGLRPEGSRLICHAIDRKRQLTCLARLYRRPLGMAFMLCSCHALGVASNPSTCRAILQDRRLQTVEALLKPSFVDPSKAYDSSDVHKVRLIKVRPCELVSRGRYLPGRDGHQTDQSSIRASDATIGTTDWLALSLESTRCHREPPTCFTSRDHSYPSSIAFDVLVILLRRGIRCSPRKSNLTSLKNKKEFTTGVVTSLGALAGNRTRTRGLSSSRLWA</sequence>
<dbReference type="GeneID" id="85467396"/>
<gene>
    <name evidence="1" type="ORF">BDP81DRAFT_199571</name>
</gene>
<dbReference type="AlphaFoldDB" id="A0AAI9ZW12"/>